<dbReference type="GeneID" id="91484693"/>
<dbReference type="Gene3D" id="3.40.50.720">
    <property type="entry name" value="NAD(P)-binding Rossmann-like Domain"/>
    <property type="match status" value="1"/>
</dbReference>
<evidence type="ECO:0000256" key="2">
    <source>
        <dbReference type="ARBA" id="ARBA00023002"/>
    </source>
</evidence>
<name>D7B7F9_NOCDD</name>
<dbReference type="NCBIfam" id="NF004846">
    <property type="entry name" value="PRK06197.1"/>
    <property type="match status" value="1"/>
</dbReference>
<dbReference type="PRINTS" id="PR00080">
    <property type="entry name" value="SDRFAMILY"/>
</dbReference>
<dbReference type="InterPro" id="IPR002347">
    <property type="entry name" value="SDR_fam"/>
</dbReference>
<sequence length="298" mass="31785">MPPLSVEDVPSMTGRTAVVTGANSGIGRVTARVLAERGARVLLAVRDLDRGRAAAATMAGDVEVRELDLADLSSIRAFARRLTEPVDLLVNNAGLSLPPLSRTADGFESQFGTNHLGHFALTNLLLPRIRGRVVTVASLAHLIGSIDFADLNWERKPYRAYPAYGQSKLANLLFASELQRRLAEAGSPVTSTAAHPGISATNLMRTEGRGLWLRASQALIGLVTQSAEQGALPTLYAATADVPGDSYAGPRRMMGLRGAPKLVPRAAKARDVDAARRLWRASEELTGVAFPLRTPHTA</sequence>
<proteinExistence type="inferred from homology"/>
<dbReference type="CDD" id="cd05327">
    <property type="entry name" value="retinol-DH_like_SDR_c_like"/>
    <property type="match status" value="1"/>
</dbReference>
<accession>D7B7F9</accession>
<dbReference type="HOGENOM" id="CLU_010194_44_2_11"/>
<dbReference type="GO" id="GO:0016491">
    <property type="term" value="F:oxidoreductase activity"/>
    <property type="evidence" value="ECO:0007669"/>
    <property type="project" value="UniProtKB-KW"/>
</dbReference>
<reference evidence="4 5" key="1">
    <citation type="journal article" date="2010" name="Stand. Genomic Sci.">
        <title>Complete genome sequence of Nocardiopsis dassonvillei type strain (IMRU 509).</title>
        <authorList>
            <person name="Sun H."/>
            <person name="Lapidus A."/>
            <person name="Nolan M."/>
            <person name="Lucas S."/>
            <person name="Del Rio T.G."/>
            <person name="Tice H."/>
            <person name="Cheng J.F."/>
            <person name="Tapia R."/>
            <person name="Han C."/>
            <person name="Goodwin L."/>
            <person name="Pitluck S."/>
            <person name="Pagani I."/>
            <person name="Ivanova N."/>
            <person name="Mavromatis K."/>
            <person name="Mikhailova N."/>
            <person name="Pati A."/>
            <person name="Chen A."/>
            <person name="Palaniappan K."/>
            <person name="Land M."/>
            <person name="Hauser L."/>
            <person name="Chang Y.J."/>
            <person name="Jeffries C.D."/>
            <person name="Djao O.D."/>
            <person name="Rohde M."/>
            <person name="Sikorski J."/>
            <person name="Goker M."/>
            <person name="Woyke T."/>
            <person name="Bristow J."/>
            <person name="Eisen J.A."/>
            <person name="Markowitz V."/>
            <person name="Hugenholtz P."/>
            <person name="Kyrpides N.C."/>
            <person name="Klenk H.P."/>
        </authorList>
    </citation>
    <scope>NUCLEOTIDE SEQUENCE [LARGE SCALE GENOMIC DNA]</scope>
    <source>
        <strain evidence="5">ATCC 23218 / DSM 43111 / CIP 107115 / JCM 7437 / KCTC 9190 / NBRC 14626 / NCTC 10488 / NRRL B-5397 / IMRU 509</strain>
    </source>
</reference>
<evidence type="ECO:0000313" key="5">
    <source>
        <dbReference type="Proteomes" id="UP000002219"/>
    </source>
</evidence>
<organism evidence="4 5">
    <name type="scientific">Nocardiopsis dassonvillei (strain ATCC 23218 / DSM 43111 / CIP 107115 / JCM 7437 / KCTC 9190 / NBRC 14626 / NCTC 10488 / NRRL B-5397 / IMRU 509)</name>
    <name type="common">Actinomadura dassonvillei</name>
    <dbReference type="NCBI Taxonomy" id="446468"/>
    <lineage>
        <taxon>Bacteria</taxon>
        <taxon>Bacillati</taxon>
        <taxon>Actinomycetota</taxon>
        <taxon>Actinomycetes</taxon>
        <taxon>Streptosporangiales</taxon>
        <taxon>Nocardiopsidaceae</taxon>
        <taxon>Nocardiopsis</taxon>
    </lineage>
</organism>
<dbReference type="PANTHER" id="PTHR24320">
    <property type="entry name" value="RETINOL DEHYDROGENASE"/>
    <property type="match status" value="1"/>
</dbReference>
<dbReference type="EMBL" id="CP002040">
    <property type="protein sequence ID" value="ADH67531.1"/>
    <property type="molecule type" value="Genomic_DNA"/>
</dbReference>
<protein>
    <submittedName>
        <fullName evidence="4">Short-chain dehydrogenase/reductase SDR</fullName>
    </submittedName>
</protein>
<dbReference type="PRINTS" id="PR00081">
    <property type="entry name" value="GDHRDH"/>
</dbReference>
<dbReference type="AlphaFoldDB" id="D7B7F9"/>
<comment type="similarity">
    <text evidence="1 3">Belongs to the short-chain dehydrogenases/reductases (SDR) family.</text>
</comment>
<evidence type="ECO:0000256" key="3">
    <source>
        <dbReference type="RuleBase" id="RU000363"/>
    </source>
</evidence>
<dbReference type="OrthoDB" id="4577644at2"/>
<evidence type="ECO:0000256" key="1">
    <source>
        <dbReference type="ARBA" id="ARBA00006484"/>
    </source>
</evidence>
<dbReference type="InterPro" id="IPR036291">
    <property type="entry name" value="NAD(P)-bd_dom_sf"/>
</dbReference>
<dbReference type="Pfam" id="PF00106">
    <property type="entry name" value="adh_short"/>
    <property type="match status" value="1"/>
</dbReference>
<dbReference type="SUPFAM" id="SSF51735">
    <property type="entry name" value="NAD(P)-binding Rossmann-fold domains"/>
    <property type="match status" value="1"/>
</dbReference>
<keyword evidence="5" id="KW-1185">Reference proteome</keyword>
<dbReference type="eggNOG" id="COG1028">
    <property type="taxonomic scope" value="Bacteria"/>
</dbReference>
<dbReference type="Proteomes" id="UP000002219">
    <property type="component" value="Chromosome 1"/>
</dbReference>
<evidence type="ECO:0000313" key="4">
    <source>
        <dbReference type="EMBL" id="ADH67531.1"/>
    </source>
</evidence>
<dbReference type="KEGG" id="nda:Ndas_2106"/>
<dbReference type="RefSeq" id="WP_013153138.1">
    <property type="nucleotide sequence ID" value="NC_014210.1"/>
</dbReference>
<dbReference type="STRING" id="446468.Ndas_2106"/>
<keyword evidence="2" id="KW-0560">Oxidoreductase</keyword>
<dbReference type="PANTHER" id="PTHR24320:SF148">
    <property type="entry name" value="NAD(P)-BINDING ROSSMANN-FOLD SUPERFAMILY PROTEIN"/>
    <property type="match status" value="1"/>
</dbReference>
<gene>
    <name evidence="4" type="ordered locus">Ndas_2106</name>
</gene>